<evidence type="ECO:0000256" key="1">
    <source>
        <dbReference type="SAM" id="MobiDB-lite"/>
    </source>
</evidence>
<accession>A0ABM6WTR3</accession>
<evidence type="ECO:0000313" key="2">
    <source>
        <dbReference type="EMBL" id="AWX93986.1"/>
    </source>
</evidence>
<protein>
    <submittedName>
        <fullName evidence="2">Uncharacterized protein</fullName>
    </submittedName>
</protein>
<name>A0ABM6WTR3_9RHOB</name>
<evidence type="ECO:0000313" key="3">
    <source>
        <dbReference type="Proteomes" id="UP000249922"/>
    </source>
</evidence>
<dbReference type="Proteomes" id="UP000249922">
    <property type="component" value="Chromosome"/>
</dbReference>
<feature type="compositionally biased region" description="Basic residues" evidence="1">
    <location>
        <begin position="69"/>
        <end position="82"/>
    </location>
</feature>
<sequence>MTPRHRQATGIRASSAARHARQPIPRADRRHGSRSQLAAAIRRSRPGLPRLPKNGGPVPLPNAAAVPRSGRRRHHQHQRRPE</sequence>
<proteinExistence type="predicted"/>
<keyword evidence="3" id="KW-1185">Reference proteome</keyword>
<dbReference type="EMBL" id="CP030239">
    <property type="protein sequence ID" value="AWX93986.1"/>
    <property type="molecule type" value="Genomic_DNA"/>
</dbReference>
<organism evidence="2 3">
    <name type="scientific">Paracoccus mutanolyticus</name>
    <dbReference type="NCBI Taxonomy" id="1499308"/>
    <lineage>
        <taxon>Bacteria</taxon>
        <taxon>Pseudomonadati</taxon>
        <taxon>Pseudomonadota</taxon>
        <taxon>Alphaproteobacteria</taxon>
        <taxon>Rhodobacterales</taxon>
        <taxon>Paracoccaceae</taxon>
        <taxon>Paracoccus</taxon>
    </lineage>
</organism>
<reference evidence="2 3" key="1">
    <citation type="submission" date="2018-06" db="EMBL/GenBank/DDBJ databases">
        <title>Complete genome sequence of Paracoccus mutanolyticus strain RSP-02 isolated from cellulosic waste.</title>
        <authorList>
            <person name="Amrutha R.N."/>
            <person name="Shrivastav A."/>
            <person name="Buddana S.K."/>
            <person name="Deshpande U."/>
            <person name="Prakasham R.S."/>
        </authorList>
    </citation>
    <scope>NUCLEOTIDE SEQUENCE [LARGE SCALE GENOMIC DNA]</scope>
    <source>
        <strain evidence="2 3">RSP-02</strain>
    </source>
</reference>
<gene>
    <name evidence="2" type="ORF">DPM13_16290</name>
</gene>
<feature type="region of interest" description="Disordered" evidence="1">
    <location>
        <begin position="1"/>
        <end position="82"/>
    </location>
</feature>